<gene>
    <name evidence="2" type="ORF">BN59_03265</name>
</gene>
<sequence>MLSQSLIKYMKNHDVAYKTISHPRAYTASQCAQAAQIKGGYFAKSVVVKLDGKFVLVAIPANSRLNLELLKSETHSKRAEIAQEYEFQDKFSDCEVGAIPLFGELYGMDVYLADSLAHKEWLVFNAGNHNELLKINIGDFLNLVHPRTLSSC</sequence>
<dbReference type="InterPro" id="IPR036754">
    <property type="entry name" value="YbaK/aa-tRNA-synt-asso_dom_sf"/>
</dbReference>
<dbReference type="RefSeq" id="WP_044012126.1">
    <property type="nucleotide sequence ID" value="NZ_CCVW01000004.1"/>
</dbReference>
<dbReference type="Pfam" id="PF04073">
    <property type="entry name" value="tRNA_edit"/>
    <property type="match status" value="1"/>
</dbReference>
<dbReference type="STRING" id="1034943.BN59_03265"/>
<dbReference type="Proteomes" id="UP000044071">
    <property type="component" value="Unassembled WGS sequence"/>
</dbReference>
<dbReference type="OrthoDB" id="9786549at2"/>
<evidence type="ECO:0000313" key="2">
    <source>
        <dbReference type="EMBL" id="CDZ78950.1"/>
    </source>
</evidence>
<dbReference type="InterPro" id="IPR007214">
    <property type="entry name" value="YbaK/aa-tRNA-synth-assoc-dom"/>
</dbReference>
<dbReference type="Gene3D" id="3.90.960.10">
    <property type="entry name" value="YbaK/aminoacyl-tRNA synthetase-associated domain"/>
    <property type="match status" value="1"/>
</dbReference>
<organism evidence="2 3">
    <name type="scientific">Legionella massiliensis</name>
    <dbReference type="NCBI Taxonomy" id="1034943"/>
    <lineage>
        <taxon>Bacteria</taxon>
        <taxon>Pseudomonadati</taxon>
        <taxon>Pseudomonadota</taxon>
        <taxon>Gammaproteobacteria</taxon>
        <taxon>Legionellales</taxon>
        <taxon>Legionellaceae</taxon>
        <taxon>Legionella</taxon>
    </lineage>
</organism>
<dbReference type="AlphaFoldDB" id="A0A078KX14"/>
<dbReference type="eggNOG" id="COG2606">
    <property type="taxonomic scope" value="Bacteria"/>
</dbReference>
<dbReference type="EMBL" id="CCSB01000004">
    <property type="protein sequence ID" value="CDZ78950.1"/>
    <property type="molecule type" value="Genomic_DNA"/>
</dbReference>
<dbReference type="GO" id="GO:0002161">
    <property type="term" value="F:aminoacyl-tRNA deacylase activity"/>
    <property type="evidence" value="ECO:0007669"/>
    <property type="project" value="InterPro"/>
</dbReference>
<evidence type="ECO:0000313" key="3">
    <source>
        <dbReference type="Proteomes" id="UP000044071"/>
    </source>
</evidence>
<proteinExistence type="predicted"/>
<protein>
    <submittedName>
        <fullName evidence="2">YbaK/EbsC protein</fullName>
    </submittedName>
</protein>
<reference evidence="2 3" key="1">
    <citation type="submission" date="2014-06" db="EMBL/GenBank/DDBJ databases">
        <authorList>
            <person name="Urmite Genomes Urmite Genomes"/>
        </authorList>
    </citation>
    <scope>NUCLEOTIDE SEQUENCE [LARGE SCALE GENOMIC DNA]</scope>
</reference>
<dbReference type="SUPFAM" id="SSF55826">
    <property type="entry name" value="YbaK/ProRS associated domain"/>
    <property type="match status" value="1"/>
</dbReference>
<accession>A0A078KX14</accession>
<evidence type="ECO:0000259" key="1">
    <source>
        <dbReference type="Pfam" id="PF04073"/>
    </source>
</evidence>
<dbReference type="CDD" id="cd04332">
    <property type="entry name" value="YbaK_like"/>
    <property type="match status" value="1"/>
</dbReference>
<feature type="domain" description="YbaK/aminoacyl-tRNA synthetase-associated" evidence="1">
    <location>
        <begin position="22"/>
        <end position="142"/>
    </location>
</feature>
<keyword evidence="3" id="KW-1185">Reference proteome</keyword>
<name>A0A078KX14_9GAMM</name>